<organism evidence="5 6">
    <name type="scientific">Agrobacterium vitis</name>
    <name type="common">Rhizobium vitis</name>
    <dbReference type="NCBI Taxonomy" id="373"/>
    <lineage>
        <taxon>Bacteria</taxon>
        <taxon>Pseudomonadati</taxon>
        <taxon>Pseudomonadota</taxon>
        <taxon>Alphaproteobacteria</taxon>
        <taxon>Hyphomicrobiales</taxon>
        <taxon>Rhizobiaceae</taxon>
        <taxon>Rhizobium/Agrobacterium group</taxon>
        <taxon>Agrobacterium</taxon>
    </lineage>
</organism>
<dbReference type="Gene3D" id="1.10.357.10">
    <property type="entry name" value="Tetracycline Repressor, domain 2"/>
    <property type="match status" value="1"/>
</dbReference>
<dbReference type="SUPFAM" id="SSF46689">
    <property type="entry name" value="Homeodomain-like"/>
    <property type="match status" value="1"/>
</dbReference>
<accession>A0AAE2UPH5</accession>
<dbReference type="GO" id="GO:0003677">
    <property type="term" value="F:DNA binding"/>
    <property type="evidence" value="ECO:0007669"/>
    <property type="project" value="UniProtKB-UniRule"/>
</dbReference>
<comment type="caution">
    <text evidence="5">The sequence shown here is derived from an EMBL/GenBank/DDBJ whole genome shotgun (WGS) entry which is preliminary data.</text>
</comment>
<gene>
    <name evidence="5" type="ORF">IEI95_005140</name>
</gene>
<evidence type="ECO:0000256" key="1">
    <source>
        <dbReference type="ARBA" id="ARBA00023125"/>
    </source>
</evidence>
<dbReference type="AlphaFoldDB" id="A0AAE2UPH5"/>
<dbReference type="InterPro" id="IPR036271">
    <property type="entry name" value="Tet_transcr_reg_TetR-rel_C_sf"/>
</dbReference>
<evidence type="ECO:0000313" key="5">
    <source>
        <dbReference type="EMBL" id="MBF2713642.1"/>
    </source>
</evidence>
<dbReference type="Pfam" id="PF00440">
    <property type="entry name" value="TetR_N"/>
    <property type="match status" value="1"/>
</dbReference>
<feature type="domain" description="HTH tetR-type" evidence="4">
    <location>
        <begin position="32"/>
        <end position="92"/>
    </location>
</feature>
<evidence type="ECO:0000256" key="3">
    <source>
        <dbReference type="SAM" id="MobiDB-lite"/>
    </source>
</evidence>
<dbReference type="Pfam" id="PF17938">
    <property type="entry name" value="TetR_C_29"/>
    <property type="match status" value="1"/>
</dbReference>
<reference evidence="5" key="1">
    <citation type="submission" date="2020-11" db="EMBL/GenBank/DDBJ databases">
        <title>Agrobacterium vitis strain K377 genome.</title>
        <authorList>
            <person name="Xi H."/>
        </authorList>
    </citation>
    <scope>NUCLEOTIDE SEQUENCE</scope>
    <source>
        <strain evidence="5">K377</strain>
    </source>
</reference>
<name>A0AAE2UPH5_AGRVI</name>
<sequence>MMKRDATTRDGKEARPAKGESGKRDPAKRDPEGVRRDILSVAMEEFSQNGLSGARIDEIAARTRTSKRMIYYYFGDKEGLYQRVLEEAYGKVRGGEMDLELEGLDPIAALDKLCRFTFDHHRRNPAFIRMVIIENIHHGRHMQLSETIRGLNQPAIEALHGVLLRGQEQGLFRQGIDPLELHWQISALSFFNVSNAASFSVIFGNALFTADGQETLSRHVADMVLRYVLRAEHISPIEQRGR</sequence>
<evidence type="ECO:0000313" key="6">
    <source>
        <dbReference type="Proteomes" id="UP000655037"/>
    </source>
</evidence>
<dbReference type="InterPro" id="IPR041474">
    <property type="entry name" value="NicS_C"/>
</dbReference>
<dbReference type="InterPro" id="IPR009057">
    <property type="entry name" value="Homeodomain-like_sf"/>
</dbReference>
<dbReference type="EMBL" id="JACXXJ020000003">
    <property type="protein sequence ID" value="MBF2713642.1"/>
    <property type="molecule type" value="Genomic_DNA"/>
</dbReference>
<feature type="DNA-binding region" description="H-T-H motif" evidence="2">
    <location>
        <begin position="55"/>
        <end position="74"/>
    </location>
</feature>
<keyword evidence="1 2" id="KW-0238">DNA-binding</keyword>
<dbReference type="InterPro" id="IPR050109">
    <property type="entry name" value="HTH-type_TetR-like_transc_reg"/>
</dbReference>
<feature type="region of interest" description="Disordered" evidence="3">
    <location>
        <begin position="1"/>
        <end position="33"/>
    </location>
</feature>
<dbReference type="SUPFAM" id="SSF48498">
    <property type="entry name" value="Tetracyclin repressor-like, C-terminal domain"/>
    <property type="match status" value="1"/>
</dbReference>
<evidence type="ECO:0000259" key="4">
    <source>
        <dbReference type="PROSITE" id="PS50977"/>
    </source>
</evidence>
<dbReference type="InterPro" id="IPR001647">
    <property type="entry name" value="HTH_TetR"/>
</dbReference>
<evidence type="ECO:0000256" key="2">
    <source>
        <dbReference type="PROSITE-ProRule" id="PRU00335"/>
    </source>
</evidence>
<dbReference type="PRINTS" id="PR00455">
    <property type="entry name" value="HTHTETR"/>
</dbReference>
<dbReference type="PANTHER" id="PTHR30328">
    <property type="entry name" value="TRANSCRIPTIONAL REPRESSOR"/>
    <property type="match status" value="1"/>
</dbReference>
<proteinExistence type="predicted"/>
<protein>
    <submittedName>
        <fullName evidence="5">TetR family transcriptional regulator</fullName>
    </submittedName>
</protein>
<dbReference type="PROSITE" id="PS50977">
    <property type="entry name" value="HTH_TETR_2"/>
    <property type="match status" value="1"/>
</dbReference>
<dbReference type="Proteomes" id="UP000655037">
    <property type="component" value="Unassembled WGS sequence"/>
</dbReference>
<dbReference type="PANTHER" id="PTHR30328:SF54">
    <property type="entry name" value="HTH-TYPE TRANSCRIPTIONAL REPRESSOR SCO4008"/>
    <property type="match status" value="1"/>
</dbReference>